<sequence length="117" mass="13858">MSTFNEQLQSVLQRIQQKQAQERREEQLRKMIIEQIHQDFQNVLYPLQRTYNLSDYVNRGDRFSFTLNGIKLTITRDDIVSRALGDESEELHLEQLSVLDYKSTIQNAILDELSKQL</sequence>
<comment type="caution">
    <text evidence="1">The sequence shown here is derived from an EMBL/GenBank/DDBJ whole genome shotgun (WGS) entry which is preliminary data.</text>
</comment>
<gene>
    <name evidence="1" type="ORF">ACFOZ8_28740</name>
</gene>
<evidence type="ECO:0000313" key="2">
    <source>
        <dbReference type="Proteomes" id="UP001595715"/>
    </source>
</evidence>
<evidence type="ECO:0000313" key="1">
    <source>
        <dbReference type="EMBL" id="MFC4103612.1"/>
    </source>
</evidence>
<dbReference type="EMBL" id="JBHSAM010000036">
    <property type="protein sequence ID" value="MFC4103612.1"/>
    <property type="molecule type" value="Genomic_DNA"/>
</dbReference>
<reference evidence="2" key="1">
    <citation type="journal article" date="2019" name="Int. J. Syst. Evol. Microbiol.">
        <title>The Global Catalogue of Microorganisms (GCM) 10K type strain sequencing project: providing services to taxonomists for standard genome sequencing and annotation.</title>
        <authorList>
            <consortium name="The Broad Institute Genomics Platform"/>
            <consortium name="The Broad Institute Genome Sequencing Center for Infectious Disease"/>
            <person name="Wu L."/>
            <person name="Ma J."/>
        </authorList>
    </citation>
    <scope>NUCLEOTIDE SEQUENCE [LARGE SCALE GENOMIC DNA]</scope>
    <source>
        <strain evidence="2">IBRC-M 10987</strain>
    </source>
</reference>
<accession>A0ABV8KCG7</accession>
<proteinExistence type="predicted"/>
<dbReference type="Proteomes" id="UP001595715">
    <property type="component" value="Unassembled WGS sequence"/>
</dbReference>
<protein>
    <recommendedName>
        <fullName evidence="3">Prefoldin subunit</fullName>
    </recommendedName>
</protein>
<organism evidence="1 2">
    <name type="scientific">Paenibacillus xanthanilyticus</name>
    <dbReference type="NCBI Taxonomy" id="1783531"/>
    <lineage>
        <taxon>Bacteria</taxon>
        <taxon>Bacillati</taxon>
        <taxon>Bacillota</taxon>
        <taxon>Bacilli</taxon>
        <taxon>Bacillales</taxon>
        <taxon>Paenibacillaceae</taxon>
        <taxon>Paenibacillus</taxon>
    </lineage>
</organism>
<keyword evidence="2" id="KW-1185">Reference proteome</keyword>
<evidence type="ECO:0008006" key="3">
    <source>
        <dbReference type="Google" id="ProtNLM"/>
    </source>
</evidence>
<name>A0ABV8KCG7_9BACL</name>
<dbReference type="RefSeq" id="WP_377722194.1">
    <property type="nucleotide sequence ID" value="NZ_JBHSAM010000036.1"/>
</dbReference>